<dbReference type="AlphaFoldDB" id="B7K4D1"/>
<dbReference type="GO" id="GO:0007155">
    <property type="term" value="P:cell adhesion"/>
    <property type="evidence" value="ECO:0007669"/>
    <property type="project" value="InterPro"/>
</dbReference>
<dbReference type="PANTHER" id="PTHR42953">
    <property type="entry name" value="HIGH-AFFINITY ZINC UPTAKE SYSTEM PROTEIN ZNUA-RELATED"/>
    <property type="match status" value="1"/>
</dbReference>
<name>B7K4D1_RIPO1</name>
<dbReference type="InterPro" id="IPR006128">
    <property type="entry name" value="Lipoprotein_PsaA-like"/>
</dbReference>
<dbReference type="GO" id="GO:0030001">
    <property type="term" value="P:metal ion transport"/>
    <property type="evidence" value="ECO:0007669"/>
    <property type="project" value="InterPro"/>
</dbReference>
<evidence type="ECO:0000313" key="6">
    <source>
        <dbReference type="EMBL" id="ACK67837.1"/>
    </source>
</evidence>
<dbReference type="eggNOG" id="COG0803">
    <property type="taxonomic scope" value="Bacteria"/>
</dbReference>
<dbReference type="PANTHER" id="PTHR42953:SF3">
    <property type="entry name" value="HIGH-AFFINITY ZINC UPTAKE SYSTEM PROTEIN ZNUA"/>
    <property type="match status" value="1"/>
</dbReference>
<keyword evidence="5" id="KW-0175">Coiled coil</keyword>
<dbReference type="InterPro" id="IPR006127">
    <property type="entry name" value="ZnuA-like"/>
</dbReference>
<evidence type="ECO:0000256" key="4">
    <source>
        <dbReference type="RuleBase" id="RU003512"/>
    </source>
</evidence>
<dbReference type="RefSeq" id="WP_012597094.1">
    <property type="nucleotide sequence ID" value="NC_011726.1"/>
</dbReference>
<dbReference type="Proteomes" id="UP000008204">
    <property type="component" value="Chromosome"/>
</dbReference>
<dbReference type="GO" id="GO:0046872">
    <property type="term" value="F:metal ion binding"/>
    <property type="evidence" value="ECO:0007669"/>
    <property type="project" value="InterPro"/>
</dbReference>
<keyword evidence="7" id="KW-1185">Reference proteome</keyword>
<dbReference type="PROSITE" id="PS51257">
    <property type="entry name" value="PROKAR_LIPOPROTEIN"/>
    <property type="match status" value="1"/>
</dbReference>
<gene>
    <name evidence="6" type="ordered locus">PCC8801_3888</name>
</gene>
<sequence length="310" mass="35094">MKAYVPAIFITLFLQLGTITGCSSPSNQETQAKEVLDITVSILPQEYFVEKIGGDRVKVNVMVDPGADEHTYEPKPQQLQAVSQAKAYITIGGAFEEAWLDKIRGINSQLMIIDSGKGVERLPMIDHEHDHEHENHEKTEDKHGDETLDPHIWLSPRLAKIQAKNIYEGLMKLDPTHQQEYQANLEKFLTEIDQLDAKIKQNLANVKNRKFIVFHPAWEYFAKEYNLKQIPIEIGGQEPSAAELAKLIEEAKKEKIKVIFAQPELNNNSAKTIAKEIGGEVLLITPLAPNWSENLLTISETFSKVLDKKY</sequence>
<proteinExistence type="inferred from homology"/>
<evidence type="ECO:0000256" key="1">
    <source>
        <dbReference type="ARBA" id="ARBA00011028"/>
    </source>
</evidence>
<dbReference type="EMBL" id="CP001287">
    <property type="protein sequence ID" value="ACK67837.1"/>
    <property type="molecule type" value="Genomic_DNA"/>
</dbReference>
<feature type="coiled-coil region" evidence="5">
    <location>
        <begin position="178"/>
        <end position="205"/>
    </location>
</feature>
<protein>
    <submittedName>
        <fullName evidence="6">Periplasmic solute binding protein</fullName>
    </submittedName>
</protein>
<comment type="similarity">
    <text evidence="1 4">Belongs to the bacterial solute-binding protein 9 family.</text>
</comment>
<accession>B7K4D1</accession>
<reference evidence="7" key="1">
    <citation type="journal article" date="2011" name="MBio">
        <title>Novel metabolic attributes of the genus Cyanothece, comprising a group of unicellular nitrogen-fixing Cyanobacteria.</title>
        <authorList>
            <person name="Bandyopadhyay A."/>
            <person name="Elvitigala T."/>
            <person name="Welsh E."/>
            <person name="Stockel J."/>
            <person name="Liberton M."/>
            <person name="Min H."/>
            <person name="Sherman L.A."/>
            <person name="Pakrasi H.B."/>
        </authorList>
    </citation>
    <scope>NUCLEOTIDE SEQUENCE [LARGE SCALE GENOMIC DNA]</scope>
    <source>
        <strain evidence="7">PCC 8801</strain>
    </source>
</reference>
<dbReference type="SUPFAM" id="SSF53807">
    <property type="entry name" value="Helical backbone' metal receptor"/>
    <property type="match status" value="1"/>
</dbReference>
<evidence type="ECO:0000256" key="2">
    <source>
        <dbReference type="ARBA" id="ARBA00022448"/>
    </source>
</evidence>
<dbReference type="InterPro" id="IPR050492">
    <property type="entry name" value="Bact_metal-bind_prot9"/>
</dbReference>
<evidence type="ECO:0000256" key="3">
    <source>
        <dbReference type="ARBA" id="ARBA00022729"/>
    </source>
</evidence>
<keyword evidence="3" id="KW-0732">Signal</keyword>
<dbReference type="PRINTS" id="PR00690">
    <property type="entry name" value="ADHESNFAMILY"/>
</dbReference>
<dbReference type="KEGG" id="cyp:PCC8801_3888"/>
<organism evidence="6 7">
    <name type="scientific">Rippkaea orientalis (strain PCC 8801 / RF-1)</name>
    <name type="common">Cyanothece sp. (strain PCC 8801)</name>
    <dbReference type="NCBI Taxonomy" id="41431"/>
    <lineage>
        <taxon>Bacteria</taxon>
        <taxon>Bacillati</taxon>
        <taxon>Cyanobacteriota</taxon>
        <taxon>Cyanophyceae</taxon>
        <taxon>Oscillatoriophycideae</taxon>
        <taxon>Chroococcales</taxon>
        <taxon>Aphanothecaceae</taxon>
        <taxon>Rippkaea</taxon>
        <taxon>Rippkaea orientalis</taxon>
    </lineage>
</organism>
<evidence type="ECO:0000256" key="5">
    <source>
        <dbReference type="SAM" id="Coils"/>
    </source>
</evidence>
<evidence type="ECO:0000313" key="7">
    <source>
        <dbReference type="Proteomes" id="UP000008204"/>
    </source>
</evidence>
<dbReference type="STRING" id="41431.PCC8801_3888"/>
<keyword evidence="2 4" id="KW-0813">Transport</keyword>
<dbReference type="OrthoDB" id="9810636at2"/>
<dbReference type="HOGENOM" id="CLU_016838_1_0_3"/>
<dbReference type="Pfam" id="PF01297">
    <property type="entry name" value="ZnuA"/>
    <property type="match status" value="1"/>
</dbReference>
<dbReference type="Gene3D" id="3.40.50.1980">
    <property type="entry name" value="Nitrogenase molybdenum iron protein domain"/>
    <property type="match status" value="2"/>
</dbReference>